<gene>
    <name evidence="5" type="ORF">IAC96_11020</name>
</gene>
<dbReference type="Gene3D" id="1.10.10.60">
    <property type="entry name" value="Homeodomain-like"/>
    <property type="match status" value="2"/>
</dbReference>
<dbReference type="PANTHER" id="PTHR43280">
    <property type="entry name" value="ARAC-FAMILY TRANSCRIPTIONAL REGULATOR"/>
    <property type="match status" value="1"/>
</dbReference>
<evidence type="ECO:0000256" key="2">
    <source>
        <dbReference type="ARBA" id="ARBA00023125"/>
    </source>
</evidence>
<dbReference type="InterPro" id="IPR020449">
    <property type="entry name" value="Tscrpt_reg_AraC-type_HTH"/>
</dbReference>
<protein>
    <submittedName>
        <fullName evidence="5">Helix-turn-helix transcriptional regulator</fullName>
    </submittedName>
</protein>
<keyword evidence="2" id="KW-0238">DNA-binding</keyword>
<proteinExistence type="predicted"/>
<name>A0A9D1EFY0_9FIRM</name>
<evidence type="ECO:0000313" key="5">
    <source>
        <dbReference type="EMBL" id="HIR89470.1"/>
    </source>
</evidence>
<sequence>MTYPIPHTSNSSIPSLVFIHQYEEHHSLQNFRFFECSDNNSYLYIYMNRGSMRLITFEDNYLVESSNLVFLPYSPGMQLKSNGCAMLHFSILYLSGNLLPCFYARYMAQSLSPVLKPLCSNGFTEILTKLQDIPSIILPKSELYVSRLLTDLIADTVFARDLQLTYSDVPDYLLAIQKQFHNHLEENYTLDGLAHMFHVNKYKLIKEFKEFFFLPPMQYLLNLRLKKAQELLRLSNLKVSEIAQKTGFSNTNYFIHLFKKKTGFSPSDFRNRPLSN</sequence>
<feature type="domain" description="HTH araC/xylS-type" evidence="4">
    <location>
        <begin position="174"/>
        <end position="272"/>
    </location>
</feature>
<dbReference type="InterPro" id="IPR018060">
    <property type="entry name" value="HTH_AraC"/>
</dbReference>
<evidence type="ECO:0000256" key="3">
    <source>
        <dbReference type="ARBA" id="ARBA00023163"/>
    </source>
</evidence>
<evidence type="ECO:0000256" key="1">
    <source>
        <dbReference type="ARBA" id="ARBA00023015"/>
    </source>
</evidence>
<reference evidence="5" key="2">
    <citation type="journal article" date="2021" name="PeerJ">
        <title>Extensive microbial diversity within the chicken gut microbiome revealed by metagenomics and culture.</title>
        <authorList>
            <person name="Gilroy R."/>
            <person name="Ravi A."/>
            <person name="Getino M."/>
            <person name="Pursley I."/>
            <person name="Horton D.L."/>
            <person name="Alikhan N.F."/>
            <person name="Baker D."/>
            <person name="Gharbi K."/>
            <person name="Hall N."/>
            <person name="Watson M."/>
            <person name="Adriaenssens E.M."/>
            <person name="Foster-Nyarko E."/>
            <person name="Jarju S."/>
            <person name="Secka A."/>
            <person name="Antonio M."/>
            <person name="Oren A."/>
            <person name="Chaudhuri R.R."/>
            <person name="La Ragione R."/>
            <person name="Hildebrand F."/>
            <person name="Pallen M.J."/>
        </authorList>
    </citation>
    <scope>NUCLEOTIDE SEQUENCE</scope>
    <source>
        <strain evidence="5">ChiW13-3771</strain>
    </source>
</reference>
<reference evidence="5" key="1">
    <citation type="submission" date="2020-10" db="EMBL/GenBank/DDBJ databases">
        <authorList>
            <person name="Gilroy R."/>
        </authorList>
    </citation>
    <scope>NUCLEOTIDE SEQUENCE</scope>
    <source>
        <strain evidence="5">ChiW13-3771</strain>
    </source>
</reference>
<dbReference type="EMBL" id="DVHN01000146">
    <property type="protein sequence ID" value="HIR89470.1"/>
    <property type="molecule type" value="Genomic_DNA"/>
</dbReference>
<organism evidence="5 6">
    <name type="scientific">Candidatus Fimimorpha faecalis</name>
    <dbReference type="NCBI Taxonomy" id="2840824"/>
    <lineage>
        <taxon>Bacteria</taxon>
        <taxon>Bacillati</taxon>
        <taxon>Bacillota</taxon>
        <taxon>Clostridia</taxon>
        <taxon>Eubacteriales</taxon>
        <taxon>Candidatus Fimimorpha</taxon>
    </lineage>
</organism>
<dbReference type="InterPro" id="IPR009057">
    <property type="entry name" value="Homeodomain-like_sf"/>
</dbReference>
<dbReference type="PROSITE" id="PS00041">
    <property type="entry name" value="HTH_ARAC_FAMILY_1"/>
    <property type="match status" value="1"/>
</dbReference>
<comment type="caution">
    <text evidence="5">The sequence shown here is derived from an EMBL/GenBank/DDBJ whole genome shotgun (WGS) entry which is preliminary data.</text>
</comment>
<accession>A0A9D1EFY0</accession>
<dbReference type="SUPFAM" id="SSF46689">
    <property type="entry name" value="Homeodomain-like"/>
    <property type="match status" value="2"/>
</dbReference>
<dbReference type="PANTHER" id="PTHR43280:SF28">
    <property type="entry name" value="HTH-TYPE TRANSCRIPTIONAL ACTIVATOR RHAS"/>
    <property type="match status" value="1"/>
</dbReference>
<dbReference type="PROSITE" id="PS01124">
    <property type="entry name" value="HTH_ARAC_FAMILY_2"/>
    <property type="match status" value="1"/>
</dbReference>
<dbReference type="PRINTS" id="PR00032">
    <property type="entry name" value="HTHARAC"/>
</dbReference>
<dbReference type="InterPro" id="IPR018062">
    <property type="entry name" value="HTH_AraC-typ_CS"/>
</dbReference>
<dbReference type="AlphaFoldDB" id="A0A9D1EFY0"/>
<evidence type="ECO:0000259" key="4">
    <source>
        <dbReference type="PROSITE" id="PS01124"/>
    </source>
</evidence>
<evidence type="ECO:0000313" key="6">
    <source>
        <dbReference type="Proteomes" id="UP000824201"/>
    </source>
</evidence>
<dbReference type="Proteomes" id="UP000824201">
    <property type="component" value="Unassembled WGS sequence"/>
</dbReference>
<keyword evidence="1" id="KW-0805">Transcription regulation</keyword>
<dbReference type="Pfam" id="PF12833">
    <property type="entry name" value="HTH_18"/>
    <property type="match status" value="1"/>
</dbReference>
<dbReference type="GO" id="GO:0003700">
    <property type="term" value="F:DNA-binding transcription factor activity"/>
    <property type="evidence" value="ECO:0007669"/>
    <property type="project" value="InterPro"/>
</dbReference>
<keyword evidence="3" id="KW-0804">Transcription</keyword>
<dbReference type="SMART" id="SM00342">
    <property type="entry name" value="HTH_ARAC"/>
    <property type="match status" value="1"/>
</dbReference>
<dbReference type="GO" id="GO:0043565">
    <property type="term" value="F:sequence-specific DNA binding"/>
    <property type="evidence" value="ECO:0007669"/>
    <property type="project" value="InterPro"/>
</dbReference>